<feature type="transmembrane region" description="Helical" evidence="7">
    <location>
        <begin position="86"/>
        <end position="108"/>
    </location>
</feature>
<dbReference type="Gene3D" id="1.20.1730.10">
    <property type="entry name" value="Sodium/glucose cotransporter"/>
    <property type="match status" value="1"/>
</dbReference>
<evidence type="ECO:0000313" key="8">
    <source>
        <dbReference type="EMBL" id="CAF3475508.1"/>
    </source>
</evidence>
<feature type="transmembrane region" description="Helical" evidence="7">
    <location>
        <begin position="710"/>
        <end position="734"/>
    </location>
</feature>
<feature type="transmembrane region" description="Helical" evidence="7">
    <location>
        <begin position="370"/>
        <end position="396"/>
    </location>
</feature>
<dbReference type="PROSITE" id="PS50283">
    <property type="entry name" value="NA_SOLUT_SYMP_3"/>
    <property type="match status" value="1"/>
</dbReference>
<dbReference type="InterPro" id="IPR001734">
    <property type="entry name" value="Na/solute_symporter"/>
</dbReference>
<evidence type="ECO:0000313" key="10">
    <source>
        <dbReference type="Proteomes" id="UP000663862"/>
    </source>
</evidence>
<evidence type="ECO:0000256" key="5">
    <source>
        <dbReference type="ARBA" id="ARBA00023136"/>
    </source>
</evidence>
<feature type="transmembrane region" description="Helical" evidence="7">
    <location>
        <begin position="476"/>
        <end position="495"/>
    </location>
</feature>
<evidence type="ECO:0008006" key="11">
    <source>
        <dbReference type="Google" id="ProtNLM"/>
    </source>
</evidence>
<evidence type="ECO:0000256" key="3">
    <source>
        <dbReference type="ARBA" id="ARBA00022692"/>
    </source>
</evidence>
<dbReference type="NCBIfam" id="TIGR00813">
    <property type="entry name" value="sss"/>
    <property type="match status" value="1"/>
</dbReference>
<feature type="transmembrane region" description="Helical" evidence="7">
    <location>
        <begin position="161"/>
        <end position="184"/>
    </location>
</feature>
<keyword evidence="4 7" id="KW-1133">Transmembrane helix</keyword>
<feature type="transmembrane region" description="Helical" evidence="7">
    <location>
        <begin position="262"/>
        <end position="281"/>
    </location>
</feature>
<dbReference type="Pfam" id="PF00474">
    <property type="entry name" value="SSF"/>
    <property type="match status" value="1"/>
</dbReference>
<proteinExistence type="inferred from homology"/>
<evidence type="ECO:0000256" key="4">
    <source>
        <dbReference type="ARBA" id="ARBA00022989"/>
    </source>
</evidence>
<reference evidence="9" key="1">
    <citation type="submission" date="2021-02" db="EMBL/GenBank/DDBJ databases">
        <authorList>
            <person name="Nowell W R."/>
        </authorList>
    </citation>
    <scope>NUCLEOTIDE SEQUENCE</scope>
</reference>
<feature type="transmembrane region" description="Helical" evidence="7">
    <location>
        <begin position="54"/>
        <end position="74"/>
    </location>
</feature>
<evidence type="ECO:0000256" key="6">
    <source>
        <dbReference type="RuleBase" id="RU362091"/>
    </source>
</evidence>
<feature type="transmembrane region" description="Helical" evidence="7">
    <location>
        <begin position="191"/>
        <end position="209"/>
    </location>
</feature>
<organism evidence="9 10">
    <name type="scientific">Rotaria socialis</name>
    <dbReference type="NCBI Taxonomy" id="392032"/>
    <lineage>
        <taxon>Eukaryota</taxon>
        <taxon>Metazoa</taxon>
        <taxon>Spiralia</taxon>
        <taxon>Gnathifera</taxon>
        <taxon>Rotifera</taxon>
        <taxon>Eurotatoria</taxon>
        <taxon>Bdelloidea</taxon>
        <taxon>Philodinida</taxon>
        <taxon>Philodinidae</taxon>
        <taxon>Rotaria</taxon>
    </lineage>
</organism>
<keyword evidence="3 7" id="KW-0812">Transmembrane</keyword>
<feature type="transmembrane region" description="Helical" evidence="7">
    <location>
        <begin position="302"/>
        <end position="323"/>
    </location>
</feature>
<accession>A0A820ZSJ2</accession>
<dbReference type="InterPro" id="IPR038377">
    <property type="entry name" value="Na/Glc_symporter_sf"/>
</dbReference>
<gene>
    <name evidence="8" type="ORF">FME351_LOCUS15135</name>
    <name evidence="9" type="ORF">TSG867_LOCUS25669</name>
</gene>
<dbReference type="Proteomes" id="UP000663862">
    <property type="component" value="Unassembled WGS sequence"/>
</dbReference>
<protein>
    <recommendedName>
        <fullName evidence="11">Sodium/myo-inositol cotransporter</fullName>
    </recommendedName>
</protein>
<feature type="transmembrane region" description="Helical" evidence="7">
    <location>
        <begin position="519"/>
        <end position="541"/>
    </location>
</feature>
<name>A0A820ZSJ2_9BILA</name>
<dbReference type="PANTHER" id="PTHR11819:SF150">
    <property type="entry name" value="SODIUM_MYO-INOSITOL COTRANSPORTER"/>
    <property type="match status" value="1"/>
</dbReference>
<sequence>MDESQNKNRLTLTDLGVLILYFTLLMGVGFYSMLKHNRSTVKGYFLANQKMTWIFIGASLFATNIGAEHFIGLASSGAAKGFGVGAFEIAAIGIIQLLGWVFLPVFLASGASTLPEYMNRRFGGQRIRTYIACLYLLLYISTKISVNIYASSLFINYLLSWNIYLSNIFVLVLTALCTICGGLATVMYTDTIQAIIMVIGGLCVMILSYNKIGSLSNFYNLYLNATPTVPNDNLWHNSTIAPTCDQPTIESFQMLKPISDPYMPWLGFFLGHTPNIIWYWCSDQMMVQRVLAARSISHARGGTLLAGYFKILPFFMIIIPGMISRALYPNIVACNQPSTCQAICNSKRSCTNIAYPTLIVHILPLGFKGMMVAVMLAALISGLTSIFNSASTIFTVDIYPNLCYLRRNQIKNQELMIVGRLFVVFMTLISLLWIPIVVEMQGSEIYVYMQQVIGFFAPPIACVYLLAILWTRINELGAFCGLMVGFIFGLLRMILQFSKQPPLCGEEDTRLWLIRRIHFMYYSAFVFWITFFICVIVSLCTKPPTKEQLFRTTYWTKNQKLVDELELTNHKPYCAWSISSVSKPIEFQDANLLSQACLENFNDDIEESTLMFYRQKLLLNLDANENCDRTDVSLVGTRQNLSESLLLKLSNDAQLQKPRRGYANLLKVCCSWFCGLNDDGTELQTATVDDSTEQHQLAFQTTRHSSMIKWLLNGNLIFLLLVQLTLFIVLSIPIKYTFLKS</sequence>
<feature type="transmembrane region" description="Helical" evidence="7">
    <location>
        <begin position="448"/>
        <end position="469"/>
    </location>
</feature>
<comment type="subcellular location">
    <subcellularLocation>
        <location evidence="1">Membrane</location>
        <topology evidence="1">Multi-pass membrane protein</topology>
    </subcellularLocation>
</comment>
<evidence type="ECO:0000256" key="1">
    <source>
        <dbReference type="ARBA" id="ARBA00004141"/>
    </source>
</evidence>
<dbReference type="Proteomes" id="UP000663869">
    <property type="component" value="Unassembled WGS sequence"/>
</dbReference>
<comment type="caution">
    <text evidence="9">The sequence shown here is derived from an EMBL/GenBank/DDBJ whole genome shotgun (WGS) entry which is preliminary data.</text>
</comment>
<dbReference type="GO" id="GO:0005412">
    <property type="term" value="F:D-glucose:sodium symporter activity"/>
    <property type="evidence" value="ECO:0007669"/>
    <property type="project" value="TreeGrafter"/>
</dbReference>
<comment type="similarity">
    <text evidence="2 6">Belongs to the sodium:solute symporter (SSF) (TC 2.A.21) family.</text>
</comment>
<dbReference type="PROSITE" id="PS00457">
    <property type="entry name" value="NA_SOLUT_SYMP_2"/>
    <property type="match status" value="1"/>
</dbReference>
<dbReference type="InterPro" id="IPR018212">
    <property type="entry name" value="Na/solute_symporter_CS"/>
</dbReference>
<feature type="transmembrane region" description="Helical" evidence="7">
    <location>
        <begin position="129"/>
        <end position="149"/>
    </location>
</feature>
<feature type="transmembrane region" description="Helical" evidence="7">
    <location>
        <begin position="417"/>
        <end position="436"/>
    </location>
</feature>
<dbReference type="EMBL" id="CAJNYU010001873">
    <property type="protein sequence ID" value="CAF3475508.1"/>
    <property type="molecule type" value="Genomic_DNA"/>
</dbReference>
<evidence type="ECO:0000256" key="7">
    <source>
        <dbReference type="SAM" id="Phobius"/>
    </source>
</evidence>
<dbReference type="GO" id="GO:0005886">
    <property type="term" value="C:plasma membrane"/>
    <property type="evidence" value="ECO:0007669"/>
    <property type="project" value="TreeGrafter"/>
</dbReference>
<dbReference type="AlphaFoldDB" id="A0A820ZSJ2"/>
<dbReference type="PANTHER" id="PTHR11819">
    <property type="entry name" value="SOLUTE CARRIER FAMILY 5"/>
    <property type="match status" value="1"/>
</dbReference>
<evidence type="ECO:0000256" key="2">
    <source>
        <dbReference type="ARBA" id="ARBA00006434"/>
    </source>
</evidence>
<evidence type="ECO:0000313" key="9">
    <source>
        <dbReference type="EMBL" id="CAF4566561.1"/>
    </source>
</evidence>
<dbReference type="EMBL" id="CAJOBQ010002554">
    <property type="protein sequence ID" value="CAF4566561.1"/>
    <property type="molecule type" value="Genomic_DNA"/>
</dbReference>
<feature type="transmembrane region" description="Helical" evidence="7">
    <location>
        <begin position="15"/>
        <end position="34"/>
    </location>
</feature>
<keyword evidence="5 7" id="KW-0472">Membrane</keyword>